<sequence length="199" mass="22222">MIAPSVGSYYIVRSLEGPRYADAFDVIAAPEELADVLQSADTLWVPCRTPAQRMMPQREVIASHLQAGGTVVALGESRSDLWLPSIDFTETPTNWWWWRDPDADLGVSIVAPDHPLMRGMVKEDVTWHLHGWFVPPDGAEVLATDAEGRAILYVDEASTPGRMILSTLDPMFHHGSHFMPATTRFLDRFVPNLKAYLHA</sequence>
<reference evidence="1 2" key="1">
    <citation type="submission" date="2019-12" db="EMBL/GenBank/DDBJ databases">
        <title>Rhizobium genotypes associated with high levels of biological nitrogen fixation by grain legumes in a temperate-maritime cropping system.</title>
        <authorList>
            <person name="Maluk M."/>
            <person name="Francesc Ferrando Molina F."/>
            <person name="Lopez Del Egido L."/>
            <person name="Lafos M."/>
            <person name="Langarica-Fuentes A."/>
            <person name="Gebre Yohannes G."/>
            <person name="Young M.W."/>
            <person name="Martin P."/>
            <person name="Gantlett R."/>
            <person name="Kenicer G."/>
            <person name="Hawes C."/>
            <person name="Begg G.S."/>
            <person name="Quilliam R.S."/>
            <person name="Squire G.R."/>
            <person name="Poole P.S."/>
            <person name="Young P.W."/>
            <person name="Iannetta P.M."/>
            <person name="James E.K."/>
        </authorList>
    </citation>
    <scope>NUCLEOTIDE SEQUENCE [LARGE SCALE GENOMIC DNA]</scope>
    <source>
        <strain evidence="1 2">JHI1118</strain>
    </source>
</reference>
<evidence type="ECO:0000313" key="1">
    <source>
        <dbReference type="EMBL" id="NEI72108.1"/>
    </source>
</evidence>
<dbReference type="EMBL" id="WUEY01000010">
    <property type="protein sequence ID" value="NEI72108.1"/>
    <property type="molecule type" value="Genomic_DNA"/>
</dbReference>
<accession>A0A6L9UC78</accession>
<name>A0A6L9UC78_9HYPH</name>
<gene>
    <name evidence="1" type="ORF">GR212_21210</name>
</gene>
<dbReference type="SUPFAM" id="SSF52317">
    <property type="entry name" value="Class I glutamine amidotransferase-like"/>
    <property type="match status" value="1"/>
</dbReference>
<comment type="caution">
    <text evidence="1">The sequence shown here is derived from an EMBL/GenBank/DDBJ whole genome shotgun (WGS) entry which is preliminary data.</text>
</comment>
<dbReference type="AlphaFoldDB" id="A0A6L9UC78"/>
<proteinExistence type="predicted"/>
<evidence type="ECO:0000313" key="2">
    <source>
        <dbReference type="Proteomes" id="UP000483035"/>
    </source>
</evidence>
<dbReference type="Proteomes" id="UP000483035">
    <property type="component" value="Unassembled WGS sequence"/>
</dbReference>
<protein>
    <submittedName>
        <fullName evidence="1">Uncharacterized protein</fullName>
    </submittedName>
</protein>
<organism evidence="1 2">
    <name type="scientific">Rhizobium lusitanum</name>
    <dbReference type="NCBI Taxonomy" id="293958"/>
    <lineage>
        <taxon>Bacteria</taxon>
        <taxon>Pseudomonadati</taxon>
        <taxon>Pseudomonadota</taxon>
        <taxon>Alphaproteobacteria</taxon>
        <taxon>Hyphomicrobiales</taxon>
        <taxon>Rhizobiaceae</taxon>
        <taxon>Rhizobium/Agrobacterium group</taxon>
        <taxon>Rhizobium</taxon>
    </lineage>
</organism>
<dbReference type="InterPro" id="IPR029062">
    <property type="entry name" value="Class_I_gatase-like"/>
</dbReference>